<keyword evidence="6" id="KW-1185">Reference proteome</keyword>
<evidence type="ECO:0000256" key="4">
    <source>
        <dbReference type="RuleBase" id="RU000304"/>
    </source>
</evidence>
<dbReference type="InterPro" id="IPR017441">
    <property type="entry name" value="Protein_kinase_ATP_BS"/>
</dbReference>
<evidence type="ECO:0000256" key="3">
    <source>
        <dbReference type="PROSITE-ProRule" id="PRU10141"/>
    </source>
</evidence>
<sequence>MERYTGRTIVGEGQYGTVYHVRSRETGKSYALKCHKTNDDICEDTDNGMTESTVRELSCLSALKGHPHIVEMLDCFVYKGEMSVIMPYYPLSLSDVIYRGQRVVRLPVAFIARFSRQIANALFYMHGLNMVHRDLKPANVLLTADTFDVKVADMGLSRYAVGKGMSSTVVTRPYRAPELFTREGVIPYTCAVDMWSLGVMIADAMEGECVFCHPNIPTDKLIALVLDHNARTNRNNRDILMPNVVKHTLVNRIVFRLLCTNPTKRLTARLLLADSPWKLSSCGVTPDVLDSVKSYADIAVPPI</sequence>
<evidence type="ECO:0000256" key="1">
    <source>
        <dbReference type="ARBA" id="ARBA00022741"/>
    </source>
</evidence>
<gene>
    <name evidence="7" type="primary">LOC102203261</name>
</gene>
<dbReference type="AlphaFoldDB" id="A0A9Y3S782"/>
<dbReference type="Proteomes" id="UP000695023">
    <property type="component" value="Unplaced"/>
</dbReference>
<feature type="domain" description="Protein kinase" evidence="5">
    <location>
        <begin position="4"/>
        <end position="278"/>
    </location>
</feature>
<dbReference type="Gene3D" id="3.30.200.20">
    <property type="entry name" value="Phosphorylase Kinase, domain 1"/>
    <property type="match status" value="1"/>
</dbReference>
<dbReference type="GO" id="GO:0051301">
    <property type="term" value="P:cell division"/>
    <property type="evidence" value="ECO:0007669"/>
    <property type="project" value="UniProtKB-KW"/>
</dbReference>
<reference evidence="7" key="1">
    <citation type="submission" date="2025-08" db="UniProtKB">
        <authorList>
            <consortium name="RefSeq"/>
        </authorList>
    </citation>
    <scope>IDENTIFICATION</scope>
</reference>
<dbReference type="PROSITE" id="PS00107">
    <property type="entry name" value="PROTEIN_KINASE_ATP"/>
    <property type="match status" value="1"/>
</dbReference>
<dbReference type="PROSITE" id="PS00108">
    <property type="entry name" value="PROTEIN_KINASE_ST"/>
    <property type="match status" value="1"/>
</dbReference>
<dbReference type="PROSITE" id="PS50011">
    <property type="entry name" value="PROTEIN_KINASE_DOM"/>
    <property type="match status" value="1"/>
</dbReference>
<keyword evidence="7" id="KW-0131">Cell cycle</keyword>
<dbReference type="InterPro" id="IPR000719">
    <property type="entry name" value="Prot_kinase_dom"/>
</dbReference>
<dbReference type="PANTHER" id="PTHR44167">
    <property type="entry name" value="OVARIAN-SPECIFIC SERINE/THREONINE-PROTEIN KINASE LOK-RELATED"/>
    <property type="match status" value="1"/>
</dbReference>
<keyword evidence="7" id="KW-0418">Kinase</keyword>
<dbReference type="Pfam" id="PF00069">
    <property type="entry name" value="Pkinase"/>
    <property type="match status" value="1"/>
</dbReference>
<accession>A0A9Y3S782</accession>
<keyword evidence="7" id="KW-0808">Transferase</keyword>
<dbReference type="GeneID" id="102203261"/>
<protein>
    <submittedName>
        <fullName evidence="7">Probable cell division protein kinase ECU08_0230</fullName>
    </submittedName>
</protein>
<dbReference type="InterPro" id="IPR011009">
    <property type="entry name" value="Kinase-like_dom_sf"/>
</dbReference>
<evidence type="ECO:0000313" key="6">
    <source>
        <dbReference type="Proteomes" id="UP000695023"/>
    </source>
</evidence>
<dbReference type="SUPFAM" id="SSF56112">
    <property type="entry name" value="Protein kinase-like (PK-like)"/>
    <property type="match status" value="1"/>
</dbReference>
<dbReference type="GO" id="GO:0004674">
    <property type="term" value="F:protein serine/threonine kinase activity"/>
    <property type="evidence" value="ECO:0007669"/>
    <property type="project" value="UniProtKB-KW"/>
</dbReference>
<name>A0A9Y3S782_9CICH</name>
<evidence type="ECO:0000313" key="7">
    <source>
        <dbReference type="RefSeq" id="XP_005756038.1"/>
    </source>
</evidence>
<dbReference type="GO" id="GO:0005524">
    <property type="term" value="F:ATP binding"/>
    <property type="evidence" value="ECO:0007669"/>
    <property type="project" value="UniProtKB-UniRule"/>
</dbReference>
<dbReference type="RefSeq" id="XP_005756038.1">
    <property type="nucleotide sequence ID" value="XM_005755981.1"/>
</dbReference>
<keyword evidence="7" id="KW-0132">Cell division</keyword>
<dbReference type="SMART" id="SM00220">
    <property type="entry name" value="S_TKc"/>
    <property type="match status" value="1"/>
</dbReference>
<dbReference type="Gene3D" id="1.10.510.10">
    <property type="entry name" value="Transferase(Phosphotransferase) domain 1"/>
    <property type="match status" value="1"/>
</dbReference>
<proteinExistence type="inferred from homology"/>
<feature type="binding site" evidence="3">
    <location>
        <position position="33"/>
    </location>
    <ligand>
        <name>ATP</name>
        <dbReference type="ChEBI" id="CHEBI:30616"/>
    </ligand>
</feature>
<dbReference type="InterPro" id="IPR008271">
    <property type="entry name" value="Ser/Thr_kinase_AS"/>
</dbReference>
<dbReference type="GO" id="GO:0044773">
    <property type="term" value="P:mitotic DNA damage checkpoint signaling"/>
    <property type="evidence" value="ECO:0007669"/>
    <property type="project" value="TreeGrafter"/>
</dbReference>
<comment type="similarity">
    <text evidence="4">Belongs to the protein kinase superfamily.</text>
</comment>
<dbReference type="PANTHER" id="PTHR44167:SF24">
    <property type="entry name" value="SERINE_THREONINE-PROTEIN KINASE CHK2"/>
    <property type="match status" value="1"/>
</dbReference>
<keyword evidence="4" id="KW-0723">Serine/threonine-protein kinase</keyword>
<keyword evidence="2 3" id="KW-0067">ATP-binding</keyword>
<evidence type="ECO:0000256" key="2">
    <source>
        <dbReference type="ARBA" id="ARBA00022840"/>
    </source>
</evidence>
<keyword evidence="1 3" id="KW-0547">Nucleotide-binding</keyword>
<organism evidence="6 7">
    <name type="scientific">Pundamilia nyererei</name>
    <dbReference type="NCBI Taxonomy" id="303518"/>
    <lineage>
        <taxon>Eukaryota</taxon>
        <taxon>Metazoa</taxon>
        <taxon>Chordata</taxon>
        <taxon>Craniata</taxon>
        <taxon>Vertebrata</taxon>
        <taxon>Euteleostomi</taxon>
        <taxon>Actinopterygii</taxon>
        <taxon>Neopterygii</taxon>
        <taxon>Teleostei</taxon>
        <taxon>Neoteleostei</taxon>
        <taxon>Acanthomorphata</taxon>
        <taxon>Ovalentaria</taxon>
        <taxon>Cichlomorphae</taxon>
        <taxon>Cichliformes</taxon>
        <taxon>Cichlidae</taxon>
        <taxon>African cichlids</taxon>
        <taxon>Pseudocrenilabrinae</taxon>
        <taxon>Haplochromini</taxon>
        <taxon>Pundamilia</taxon>
    </lineage>
</organism>
<evidence type="ECO:0000259" key="5">
    <source>
        <dbReference type="PROSITE" id="PS50011"/>
    </source>
</evidence>
<dbReference type="GO" id="GO:0005634">
    <property type="term" value="C:nucleus"/>
    <property type="evidence" value="ECO:0007669"/>
    <property type="project" value="TreeGrafter"/>
</dbReference>